<dbReference type="InterPro" id="IPR052192">
    <property type="entry name" value="Insect_Ionotropic_Sensory_Rcpt"/>
</dbReference>
<accession>A0A9N9S115</accession>
<feature type="transmembrane region" description="Helical" evidence="9">
    <location>
        <begin position="351"/>
        <end position="375"/>
    </location>
</feature>
<feature type="chain" id="PRO_5040318395" description="Ionotropic glutamate receptor C-terminal domain-containing protein" evidence="10">
    <location>
        <begin position="17"/>
        <end position="1128"/>
    </location>
</feature>
<dbReference type="PANTHER" id="PTHR42643">
    <property type="entry name" value="IONOTROPIC RECEPTOR 20A-RELATED"/>
    <property type="match status" value="1"/>
</dbReference>
<keyword evidence="10" id="KW-0732">Signal</keyword>
<keyword evidence="13" id="KW-1185">Reference proteome</keyword>
<gene>
    <name evidence="12" type="ORF">CHIRRI_LOCUS10017</name>
</gene>
<comment type="similarity">
    <text evidence="2">Belongs to the glutamate-gated ion channel (TC 1.A.10.1) family.</text>
</comment>
<dbReference type="AlphaFoldDB" id="A0A9N9S115"/>
<keyword evidence="7" id="KW-0675">Receptor</keyword>
<evidence type="ECO:0000256" key="6">
    <source>
        <dbReference type="ARBA" id="ARBA00023136"/>
    </source>
</evidence>
<evidence type="ECO:0000256" key="1">
    <source>
        <dbReference type="ARBA" id="ARBA00004651"/>
    </source>
</evidence>
<comment type="subcellular location">
    <subcellularLocation>
        <location evidence="1">Cell membrane</location>
        <topology evidence="1">Multi-pass membrane protein</topology>
    </subcellularLocation>
</comment>
<organism evidence="12 13">
    <name type="scientific">Chironomus riparius</name>
    <dbReference type="NCBI Taxonomy" id="315576"/>
    <lineage>
        <taxon>Eukaryota</taxon>
        <taxon>Metazoa</taxon>
        <taxon>Ecdysozoa</taxon>
        <taxon>Arthropoda</taxon>
        <taxon>Hexapoda</taxon>
        <taxon>Insecta</taxon>
        <taxon>Pterygota</taxon>
        <taxon>Neoptera</taxon>
        <taxon>Endopterygota</taxon>
        <taxon>Diptera</taxon>
        <taxon>Nematocera</taxon>
        <taxon>Chironomoidea</taxon>
        <taxon>Chironomidae</taxon>
        <taxon>Chironominae</taxon>
        <taxon>Chironomus</taxon>
    </lineage>
</organism>
<evidence type="ECO:0000256" key="10">
    <source>
        <dbReference type="SAM" id="SignalP"/>
    </source>
</evidence>
<feature type="transmembrane region" description="Helical" evidence="9">
    <location>
        <begin position="887"/>
        <end position="906"/>
    </location>
</feature>
<reference evidence="12" key="2">
    <citation type="submission" date="2022-10" db="EMBL/GenBank/DDBJ databases">
        <authorList>
            <consortium name="ENA_rothamsted_submissions"/>
            <consortium name="culmorum"/>
            <person name="King R."/>
        </authorList>
    </citation>
    <scope>NUCLEOTIDE SEQUENCE</scope>
</reference>
<feature type="transmembrane region" description="Helical" evidence="9">
    <location>
        <begin position="291"/>
        <end position="311"/>
    </location>
</feature>
<evidence type="ECO:0000256" key="8">
    <source>
        <dbReference type="ARBA" id="ARBA00023180"/>
    </source>
</evidence>
<dbReference type="PANTHER" id="PTHR42643:SF30">
    <property type="entry name" value="IONOTROPIC RECEPTOR 40A-RELATED"/>
    <property type="match status" value="1"/>
</dbReference>
<keyword evidence="4 9" id="KW-0812">Transmembrane</keyword>
<sequence length="1128" mass="130600">MNLKISLKLLIGLVYSTQFTFQKLTSLSFQQPILQKIKNPRFTTTIKQIPTVNQNLYQSAIIFADNVIQAKEINSNLMLSNDYAKHLIFIIVFMNGDIKSSPFTDFGYLSVKSSALSLYNYYLFPKNDTYVLITMNWFSKSLCNDLQMTMIGKFSKIEKKWMTELKYQRKFMNFWNCMITLQTDFDDIVGVNLYYGTVTGLVPEFLRIMGDRGNFIPNYQVQYRDDILDESTGKIFKSNIYMRLGVYSKFTMGKVHFGSVFIPSNYPFFVTPGELYTSYEKLFLPFDDTTWLFILITFTVAFVVIVVVYFLPKWTQTLFYGSSKQSAALNIVQIFFGISQSQVPVENAPRIILIFFVFFCLVIRTAYQGISYDFLTTEMRKKPIDSIEKLVSQNFTIVTMESAGYAFDENRIKWIPDLQITDFYRNNIKNASANLAFFMQDTFFEVVHSTTNGIQGICLKQKLFSYPIGFGTFKNHFMNELIEHTLQLMIPAGVPQYLFEHHLWLKFGKVYVNRKVGPKVLSIDDLSFGFVLWAIACGLSGIVFCVELFGPRLRILVNKFTASLALQQAINLNIKNPKFKNLIKQIPNVKQNLYQSAIIFEDDIADLDEMCENLVLANHYQKPLIFIIVFMNAVEKNIQLQSGPNYLNQDSSPIHLYSYLIFYDISDIDLVSLEWFSKSTCNQLHLTIVNSFIIKEYQWTKTLKYQRKFINLWNCMITLNADLSDHLSMNVYNEKVTGLVPQFMRLMAVFGNFTLNFQIKNPNGVLDVRSRRIIDPTIYMRLGIYSKFTSGKVHFGSTFIPSEHSFYVTPGELYTSYEKLFLPFDHATWLFILITFSTTFVIIFLVVNFLPSSIQKRIYGVNAQSPALDIVQTFFGISKTKSPIENAPRIILIFFLFFCLVIRTAYQGVSFDFLTTEMRKKPIDSIEKLVIKNFTIVTVKSAGYALDDNIYTMIGEDRRNHIIWKTDLEIVDFYRNNIKNASAKLAFYMQDTFFDVLHCLTKGTQGVYLKQILFSYPIGFGTFQNHFMTVLIEETLQLIIPAGIPQFLFEYYHWLSYRKNFVKPKIGPNVLCMNDLLFGFVLWAAACGISAAIFCAEVIGRWLKDKTRKYVGFITFVNIFEQGLLRSH</sequence>
<dbReference type="GO" id="GO:0050906">
    <property type="term" value="P:detection of stimulus involved in sensory perception"/>
    <property type="evidence" value="ECO:0007669"/>
    <property type="project" value="UniProtKB-ARBA"/>
</dbReference>
<evidence type="ECO:0000313" key="12">
    <source>
        <dbReference type="EMBL" id="CAG9807168.1"/>
    </source>
</evidence>
<evidence type="ECO:0000256" key="5">
    <source>
        <dbReference type="ARBA" id="ARBA00022989"/>
    </source>
</evidence>
<feature type="transmembrane region" description="Helical" evidence="9">
    <location>
        <begin position="829"/>
        <end position="850"/>
    </location>
</feature>
<evidence type="ECO:0000256" key="2">
    <source>
        <dbReference type="ARBA" id="ARBA00008685"/>
    </source>
</evidence>
<evidence type="ECO:0000256" key="9">
    <source>
        <dbReference type="SAM" id="Phobius"/>
    </source>
</evidence>
<feature type="transmembrane region" description="Helical" evidence="9">
    <location>
        <begin position="528"/>
        <end position="550"/>
    </location>
</feature>
<feature type="domain" description="Ionotropic glutamate receptor C-terminal" evidence="11">
    <location>
        <begin position="827"/>
        <end position="932"/>
    </location>
</feature>
<keyword evidence="3" id="KW-1003">Cell membrane</keyword>
<evidence type="ECO:0000256" key="3">
    <source>
        <dbReference type="ARBA" id="ARBA00022475"/>
    </source>
</evidence>
<dbReference type="Gene3D" id="1.10.287.70">
    <property type="match status" value="2"/>
</dbReference>
<dbReference type="GO" id="GO:0005886">
    <property type="term" value="C:plasma membrane"/>
    <property type="evidence" value="ECO:0007669"/>
    <property type="project" value="UniProtKB-SubCell"/>
</dbReference>
<dbReference type="Pfam" id="PF00060">
    <property type="entry name" value="Lig_chan"/>
    <property type="match status" value="2"/>
</dbReference>
<dbReference type="Proteomes" id="UP001153620">
    <property type="component" value="Chromosome 3"/>
</dbReference>
<evidence type="ECO:0000313" key="13">
    <source>
        <dbReference type="Proteomes" id="UP001153620"/>
    </source>
</evidence>
<evidence type="ECO:0000256" key="7">
    <source>
        <dbReference type="ARBA" id="ARBA00023170"/>
    </source>
</evidence>
<evidence type="ECO:0000259" key="11">
    <source>
        <dbReference type="Pfam" id="PF00060"/>
    </source>
</evidence>
<name>A0A9N9S115_9DIPT</name>
<keyword evidence="5 9" id="KW-1133">Transmembrane helix</keyword>
<protein>
    <recommendedName>
        <fullName evidence="11">Ionotropic glutamate receptor C-terminal domain-containing protein</fullName>
    </recommendedName>
</protein>
<dbReference type="InterPro" id="IPR001320">
    <property type="entry name" value="Iontro_rcpt_C"/>
</dbReference>
<reference evidence="12" key="1">
    <citation type="submission" date="2022-01" db="EMBL/GenBank/DDBJ databases">
        <authorList>
            <person name="King R."/>
        </authorList>
    </citation>
    <scope>NUCLEOTIDE SEQUENCE</scope>
</reference>
<keyword evidence="8" id="KW-0325">Glycoprotein</keyword>
<dbReference type="EMBL" id="OU895879">
    <property type="protein sequence ID" value="CAG9807168.1"/>
    <property type="molecule type" value="Genomic_DNA"/>
</dbReference>
<proteinExistence type="inferred from homology"/>
<keyword evidence="6 9" id="KW-0472">Membrane</keyword>
<dbReference type="GO" id="GO:0015276">
    <property type="term" value="F:ligand-gated monoatomic ion channel activity"/>
    <property type="evidence" value="ECO:0007669"/>
    <property type="project" value="InterPro"/>
</dbReference>
<feature type="signal peptide" evidence="10">
    <location>
        <begin position="1"/>
        <end position="16"/>
    </location>
</feature>
<feature type="domain" description="Ionotropic glutamate receptor C-terminal" evidence="11">
    <location>
        <begin position="289"/>
        <end position="455"/>
    </location>
</feature>
<evidence type="ECO:0000256" key="4">
    <source>
        <dbReference type="ARBA" id="ARBA00022692"/>
    </source>
</evidence>
<feature type="transmembrane region" description="Helical" evidence="9">
    <location>
        <begin position="1076"/>
        <end position="1099"/>
    </location>
</feature>